<dbReference type="PANTHER" id="PTHR42718:SF39">
    <property type="entry name" value="ACTINORHODIN TRANSPORTER-RELATED"/>
    <property type="match status" value="1"/>
</dbReference>
<dbReference type="Gene3D" id="1.20.1720.10">
    <property type="entry name" value="Multidrug resistance protein D"/>
    <property type="match status" value="1"/>
</dbReference>
<comment type="subcellular location">
    <subcellularLocation>
        <location evidence="1">Cell membrane</location>
        <topology evidence="1">Multi-pass membrane protein</topology>
    </subcellularLocation>
</comment>
<dbReference type="Proteomes" id="UP001596097">
    <property type="component" value="Unassembled WGS sequence"/>
</dbReference>
<feature type="transmembrane region" description="Helical" evidence="5">
    <location>
        <begin position="12"/>
        <end position="34"/>
    </location>
</feature>
<protein>
    <submittedName>
        <fullName evidence="7">MFS transporter</fullName>
    </submittedName>
</protein>
<comment type="caution">
    <text evidence="7">The sequence shown here is derived from an EMBL/GenBank/DDBJ whole genome shotgun (WGS) entry which is preliminary data.</text>
</comment>
<feature type="transmembrane region" description="Helical" evidence="5">
    <location>
        <begin position="441"/>
        <end position="463"/>
    </location>
</feature>
<feature type="transmembrane region" description="Helical" evidence="5">
    <location>
        <begin position="233"/>
        <end position="253"/>
    </location>
</feature>
<dbReference type="EMBL" id="JBHSQL010000004">
    <property type="protein sequence ID" value="MFC6149153.1"/>
    <property type="molecule type" value="Genomic_DNA"/>
</dbReference>
<feature type="transmembrane region" description="Helical" evidence="5">
    <location>
        <begin position="338"/>
        <end position="360"/>
    </location>
</feature>
<keyword evidence="4 5" id="KW-0472">Membrane</keyword>
<sequence length="476" mass="49458">MADARRDTRWSALVVCLVAGFMTLLDVSIVNVALPSIRSGLDASDAQIQLIVAGYSLAFGIVLVPAGRLGDALSRRAVFCVGLVVFTAASALAGAASDPGWLAAARVLQGVGGGLINPQVSGFIQTMFRGEERGRAFGLYGATLGISTAVGPLLGGALVTLGGAEHGWRYVFFVNVPVGIVALVLALRWLPKAERGRRESLDPVGVLLFGAATFLVLLPLIEGGQGEALASRPWWMLGVAAILLLVLAAWERWWARSGRATLVDLSLLRVRSYVLGLGLGTLYFAGFTSIFLVLTLYLQSGLGYSAWEAGLTQMPFALGSAVAAVLGGRLVNRYGRALVVSGLVVVVVGLVGVDVAVPHLESHVGIWLAPLLAVAGFGGGLVISPNVTITLAEVDVRRAGVGGGMLQTAQRVGGAIGIALVLAQFFSRLSVDGDYAEAMSLALRTTIGFVVGALLLGLADLLTDGRRPRPSGRAEV</sequence>
<dbReference type="RefSeq" id="WP_205603059.1">
    <property type="nucleotide sequence ID" value="NZ_JBHSQL010000004.1"/>
</dbReference>
<dbReference type="CDD" id="cd17321">
    <property type="entry name" value="MFS_MMR_MDR_like"/>
    <property type="match status" value="1"/>
</dbReference>
<proteinExistence type="predicted"/>
<organism evidence="7 8">
    <name type="scientific">Mumia xiangluensis</name>
    <dbReference type="NCBI Taxonomy" id="1678900"/>
    <lineage>
        <taxon>Bacteria</taxon>
        <taxon>Bacillati</taxon>
        <taxon>Actinomycetota</taxon>
        <taxon>Actinomycetes</taxon>
        <taxon>Propionibacteriales</taxon>
        <taxon>Nocardioidaceae</taxon>
        <taxon>Mumia</taxon>
    </lineage>
</organism>
<feature type="transmembrane region" description="Helical" evidence="5">
    <location>
        <begin position="366"/>
        <end position="391"/>
    </location>
</feature>
<gene>
    <name evidence="7" type="ORF">ACFPYK_07075</name>
</gene>
<dbReference type="InterPro" id="IPR036259">
    <property type="entry name" value="MFS_trans_sf"/>
</dbReference>
<evidence type="ECO:0000259" key="6">
    <source>
        <dbReference type="PROSITE" id="PS50850"/>
    </source>
</evidence>
<dbReference type="InterPro" id="IPR020846">
    <property type="entry name" value="MFS_dom"/>
</dbReference>
<dbReference type="SUPFAM" id="SSF103473">
    <property type="entry name" value="MFS general substrate transporter"/>
    <property type="match status" value="1"/>
</dbReference>
<evidence type="ECO:0000256" key="1">
    <source>
        <dbReference type="ARBA" id="ARBA00004651"/>
    </source>
</evidence>
<feature type="domain" description="Major facilitator superfamily (MFS) profile" evidence="6">
    <location>
        <begin position="12"/>
        <end position="471"/>
    </location>
</feature>
<keyword evidence="8" id="KW-1185">Reference proteome</keyword>
<feature type="transmembrane region" description="Helical" evidence="5">
    <location>
        <begin position="136"/>
        <end position="161"/>
    </location>
</feature>
<evidence type="ECO:0000313" key="7">
    <source>
        <dbReference type="EMBL" id="MFC6149153.1"/>
    </source>
</evidence>
<evidence type="ECO:0000256" key="5">
    <source>
        <dbReference type="SAM" id="Phobius"/>
    </source>
</evidence>
<keyword evidence="2 5" id="KW-0812">Transmembrane</keyword>
<dbReference type="PRINTS" id="PR01036">
    <property type="entry name" value="TCRTETB"/>
</dbReference>
<feature type="transmembrane region" description="Helical" evidence="5">
    <location>
        <begin position="201"/>
        <end position="221"/>
    </location>
</feature>
<feature type="transmembrane region" description="Helical" evidence="5">
    <location>
        <begin position="310"/>
        <end position="331"/>
    </location>
</feature>
<feature type="transmembrane region" description="Helical" evidence="5">
    <location>
        <begin position="167"/>
        <end position="189"/>
    </location>
</feature>
<feature type="transmembrane region" description="Helical" evidence="5">
    <location>
        <begin position="412"/>
        <end position="429"/>
    </location>
</feature>
<dbReference type="Gene3D" id="1.20.1250.20">
    <property type="entry name" value="MFS general substrate transporter like domains"/>
    <property type="match status" value="1"/>
</dbReference>
<keyword evidence="3 5" id="KW-1133">Transmembrane helix</keyword>
<feature type="transmembrane region" description="Helical" evidence="5">
    <location>
        <begin position="77"/>
        <end position="97"/>
    </location>
</feature>
<accession>A0ABW1QIP9</accession>
<feature type="transmembrane region" description="Helical" evidence="5">
    <location>
        <begin position="274"/>
        <end position="298"/>
    </location>
</feature>
<feature type="transmembrane region" description="Helical" evidence="5">
    <location>
        <begin position="46"/>
        <end position="65"/>
    </location>
</feature>
<evidence type="ECO:0000256" key="3">
    <source>
        <dbReference type="ARBA" id="ARBA00022989"/>
    </source>
</evidence>
<evidence type="ECO:0000256" key="4">
    <source>
        <dbReference type="ARBA" id="ARBA00023136"/>
    </source>
</evidence>
<evidence type="ECO:0000313" key="8">
    <source>
        <dbReference type="Proteomes" id="UP001596097"/>
    </source>
</evidence>
<dbReference type="PANTHER" id="PTHR42718">
    <property type="entry name" value="MAJOR FACILITATOR SUPERFAMILY MULTIDRUG TRANSPORTER MFSC"/>
    <property type="match status" value="1"/>
</dbReference>
<reference evidence="8" key="1">
    <citation type="journal article" date="2019" name="Int. J. Syst. Evol. Microbiol.">
        <title>The Global Catalogue of Microorganisms (GCM) 10K type strain sequencing project: providing services to taxonomists for standard genome sequencing and annotation.</title>
        <authorList>
            <consortium name="The Broad Institute Genomics Platform"/>
            <consortium name="The Broad Institute Genome Sequencing Center for Infectious Disease"/>
            <person name="Wu L."/>
            <person name="Ma J."/>
        </authorList>
    </citation>
    <scope>NUCLEOTIDE SEQUENCE [LARGE SCALE GENOMIC DNA]</scope>
    <source>
        <strain evidence="8">CGMCC 4.7198</strain>
    </source>
</reference>
<dbReference type="Pfam" id="PF07690">
    <property type="entry name" value="MFS_1"/>
    <property type="match status" value="1"/>
</dbReference>
<evidence type="ECO:0000256" key="2">
    <source>
        <dbReference type="ARBA" id="ARBA00022692"/>
    </source>
</evidence>
<name>A0ABW1QIP9_9ACTN</name>
<dbReference type="PROSITE" id="PS50850">
    <property type="entry name" value="MFS"/>
    <property type="match status" value="1"/>
</dbReference>
<dbReference type="InterPro" id="IPR011701">
    <property type="entry name" value="MFS"/>
</dbReference>
<feature type="transmembrane region" description="Helical" evidence="5">
    <location>
        <begin position="103"/>
        <end position="124"/>
    </location>
</feature>